<proteinExistence type="predicted"/>
<evidence type="ECO:0008006" key="6">
    <source>
        <dbReference type="Google" id="ProtNLM"/>
    </source>
</evidence>
<evidence type="ECO:0000313" key="3">
    <source>
        <dbReference type="EMBL" id="CAE0705060.1"/>
    </source>
</evidence>
<reference evidence="3" key="1">
    <citation type="submission" date="2021-01" db="EMBL/GenBank/DDBJ databases">
        <authorList>
            <person name="Corre E."/>
            <person name="Pelletier E."/>
            <person name="Niang G."/>
            <person name="Scheremetjew M."/>
            <person name="Finn R."/>
            <person name="Kale V."/>
            <person name="Holt S."/>
            <person name="Cochrane G."/>
            <person name="Meng A."/>
            <person name="Brown T."/>
            <person name="Cohen L."/>
        </authorList>
    </citation>
    <scope>NUCLEOTIDE SEQUENCE</scope>
    <source>
        <strain evidence="3">CCMP1756</strain>
    </source>
</reference>
<sequence length="213" mass="24448">MTREKVVAHKEVGVRDGNSLARCLSTQELAYERDRMTKEQKYEDRAPPKFTLPTTVFDASKAVAYQRTQHTTTGRALAEVARAYRRGDVTYDPVSRRGKMAPGIIQREARPRPATPDAPSPRFLTDEGVPRKPYTMRRHEYIYTISADDVDASKGRLDDILDERRALEARLSSLQAKKEEDDRALPRYYLETYREPMSARPVCGERKGKIFTH</sequence>
<evidence type="ECO:0000256" key="1">
    <source>
        <dbReference type="SAM" id="Coils"/>
    </source>
</evidence>
<feature type="coiled-coil region" evidence="1">
    <location>
        <begin position="150"/>
        <end position="184"/>
    </location>
</feature>
<evidence type="ECO:0000313" key="4">
    <source>
        <dbReference type="EMBL" id="CAH0379978.1"/>
    </source>
</evidence>
<feature type="region of interest" description="Disordered" evidence="2">
    <location>
        <begin position="106"/>
        <end position="129"/>
    </location>
</feature>
<dbReference type="EMBL" id="HBIW01023786">
    <property type="protein sequence ID" value="CAE0705060.1"/>
    <property type="molecule type" value="Transcribed_RNA"/>
</dbReference>
<dbReference type="EMBL" id="CAKKNE010000006">
    <property type="protein sequence ID" value="CAH0379978.1"/>
    <property type="molecule type" value="Genomic_DNA"/>
</dbReference>
<organism evidence="3">
    <name type="scientific">Pelagomonas calceolata</name>
    <dbReference type="NCBI Taxonomy" id="35677"/>
    <lineage>
        <taxon>Eukaryota</taxon>
        <taxon>Sar</taxon>
        <taxon>Stramenopiles</taxon>
        <taxon>Ochrophyta</taxon>
        <taxon>Pelagophyceae</taxon>
        <taxon>Pelagomonadales</taxon>
        <taxon>Pelagomonadaceae</taxon>
        <taxon>Pelagomonas</taxon>
    </lineage>
</organism>
<gene>
    <name evidence="3" type="ORF">PCAL00307_LOCUS20508</name>
    <name evidence="4" type="ORF">PECAL_6P16150</name>
</gene>
<evidence type="ECO:0000313" key="5">
    <source>
        <dbReference type="Proteomes" id="UP000789595"/>
    </source>
</evidence>
<protein>
    <recommendedName>
        <fullName evidence="6">Enkurin domain-containing protein</fullName>
    </recommendedName>
</protein>
<dbReference type="AlphaFoldDB" id="A0A7S4ECP1"/>
<keyword evidence="1" id="KW-0175">Coiled coil</keyword>
<keyword evidence="5" id="KW-1185">Reference proteome</keyword>
<reference evidence="4" key="2">
    <citation type="submission" date="2021-11" db="EMBL/GenBank/DDBJ databases">
        <authorList>
            <consortium name="Genoscope - CEA"/>
            <person name="William W."/>
        </authorList>
    </citation>
    <scope>NUCLEOTIDE SEQUENCE</scope>
</reference>
<dbReference type="Proteomes" id="UP000789595">
    <property type="component" value="Unassembled WGS sequence"/>
</dbReference>
<name>A0A7S4ECP1_9STRA</name>
<evidence type="ECO:0000256" key="2">
    <source>
        <dbReference type="SAM" id="MobiDB-lite"/>
    </source>
</evidence>
<accession>A0A7S4ECP1</accession>